<feature type="non-terminal residue" evidence="2">
    <location>
        <position position="1"/>
    </location>
</feature>
<protein>
    <submittedName>
        <fullName evidence="2">Heavy metal translocating P-type ATPase</fullName>
    </submittedName>
</protein>
<name>A0A553ZSF3_9BACI</name>
<proteinExistence type="predicted"/>
<feature type="non-terminal residue" evidence="2">
    <location>
        <position position="88"/>
    </location>
</feature>
<dbReference type="EMBL" id="VLXZ01000259">
    <property type="protein sequence ID" value="TSB44399.1"/>
    <property type="molecule type" value="Genomic_DNA"/>
</dbReference>
<keyword evidence="1" id="KW-1133">Transmembrane helix</keyword>
<feature type="transmembrane region" description="Helical" evidence="1">
    <location>
        <begin position="37"/>
        <end position="57"/>
    </location>
</feature>
<comment type="caution">
    <text evidence="2">The sequence shown here is derived from an EMBL/GenBank/DDBJ whole genome shotgun (WGS) entry which is preliminary data.</text>
</comment>
<organism evidence="2 3">
    <name type="scientific">Alkalicoccobacillus porphyridii</name>
    <dbReference type="NCBI Taxonomy" id="2597270"/>
    <lineage>
        <taxon>Bacteria</taxon>
        <taxon>Bacillati</taxon>
        <taxon>Bacillota</taxon>
        <taxon>Bacilli</taxon>
        <taxon>Bacillales</taxon>
        <taxon>Bacillaceae</taxon>
        <taxon>Alkalicoccobacillus</taxon>
    </lineage>
</organism>
<gene>
    <name evidence="2" type="ORF">FN960_21815</name>
</gene>
<evidence type="ECO:0000313" key="2">
    <source>
        <dbReference type="EMBL" id="TSB44399.1"/>
    </source>
</evidence>
<evidence type="ECO:0000256" key="1">
    <source>
        <dbReference type="SAM" id="Phobius"/>
    </source>
</evidence>
<accession>A0A553ZSF3</accession>
<dbReference type="Proteomes" id="UP000318521">
    <property type="component" value="Unassembled WGS sequence"/>
</dbReference>
<keyword evidence="1" id="KW-0472">Membrane</keyword>
<dbReference type="AlphaFoldDB" id="A0A553ZSF3"/>
<sequence>AIDKAGYDATEIQASIPDQTEQLEKKDQERAELKRDLILASLLALPVFILEMGSHLIPGVHQLIDQTIGMQNSWYLQFILTTLVLVIP</sequence>
<evidence type="ECO:0000313" key="3">
    <source>
        <dbReference type="Proteomes" id="UP000318521"/>
    </source>
</evidence>
<keyword evidence="1" id="KW-0812">Transmembrane</keyword>
<keyword evidence="3" id="KW-1185">Reference proteome</keyword>
<reference evidence="2 3" key="1">
    <citation type="submission" date="2019-07" db="EMBL/GenBank/DDBJ databases">
        <authorList>
            <person name="Park Y.J."/>
            <person name="Jeong S.E."/>
            <person name="Jung H.S."/>
        </authorList>
    </citation>
    <scope>NUCLEOTIDE SEQUENCE [LARGE SCALE GENOMIC DNA]</scope>
    <source>
        <strain evidence="3">P16(2019)</strain>
    </source>
</reference>